<keyword evidence="1 3" id="KW-0732">Signal</keyword>
<comment type="caution">
    <text evidence="4">The sequence shown here is derived from an EMBL/GenBank/DDBJ whole genome shotgun (WGS) entry which is preliminary data.</text>
</comment>
<gene>
    <name evidence="4" type="ORF">VSS30_05830</name>
</gene>
<keyword evidence="5" id="KW-1185">Reference proteome</keyword>
<dbReference type="InterPro" id="IPR028994">
    <property type="entry name" value="Integrin_alpha_N"/>
</dbReference>
<dbReference type="Pfam" id="PF13517">
    <property type="entry name" value="FG-GAP_3"/>
    <property type="match status" value="1"/>
</dbReference>
<name>A0ABV5D750_9ACTN</name>
<feature type="region of interest" description="Disordered" evidence="2">
    <location>
        <begin position="29"/>
        <end position="50"/>
    </location>
</feature>
<feature type="compositionally biased region" description="Low complexity" evidence="2">
    <location>
        <begin position="29"/>
        <end position="41"/>
    </location>
</feature>
<proteinExistence type="predicted"/>
<evidence type="ECO:0000256" key="3">
    <source>
        <dbReference type="SAM" id="SignalP"/>
    </source>
</evidence>
<accession>A0ABV5D750</accession>
<dbReference type="RefSeq" id="WP_376718328.1">
    <property type="nucleotide sequence ID" value="NZ_JAYMRR010000002.1"/>
</dbReference>
<evidence type="ECO:0000256" key="1">
    <source>
        <dbReference type="ARBA" id="ARBA00022729"/>
    </source>
</evidence>
<reference evidence="4 5" key="1">
    <citation type="submission" date="2024-01" db="EMBL/GenBank/DDBJ databases">
        <title>Genome mining of biosynthetic gene clusters to explore secondary metabolites of Streptomyces sp.</title>
        <authorList>
            <person name="Baig A."/>
            <person name="Ajitkumar Shintre N."/>
            <person name="Kumar H."/>
            <person name="Anbarasu A."/>
            <person name="Ramaiah S."/>
        </authorList>
    </citation>
    <scope>NUCLEOTIDE SEQUENCE [LARGE SCALE GENOMIC DNA]</scope>
    <source>
        <strain evidence="4 5">A03</strain>
    </source>
</reference>
<organism evidence="4 5">
    <name type="scientific">Streptomyces parvulus</name>
    <dbReference type="NCBI Taxonomy" id="146923"/>
    <lineage>
        <taxon>Bacteria</taxon>
        <taxon>Bacillati</taxon>
        <taxon>Actinomycetota</taxon>
        <taxon>Actinomycetes</taxon>
        <taxon>Kitasatosporales</taxon>
        <taxon>Streptomycetaceae</taxon>
        <taxon>Streptomyces</taxon>
    </lineage>
</organism>
<evidence type="ECO:0000313" key="4">
    <source>
        <dbReference type="EMBL" id="MFB8748322.1"/>
    </source>
</evidence>
<protein>
    <submittedName>
        <fullName evidence="4">VCBS repeat-containing protein</fullName>
    </submittedName>
</protein>
<dbReference type="Proteomes" id="UP001585018">
    <property type="component" value="Unassembled WGS sequence"/>
</dbReference>
<evidence type="ECO:0000256" key="2">
    <source>
        <dbReference type="SAM" id="MobiDB-lite"/>
    </source>
</evidence>
<feature type="chain" id="PRO_5046319143" evidence="3">
    <location>
        <begin position="27"/>
        <end position="729"/>
    </location>
</feature>
<dbReference type="SUPFAM" id="SSF69304">
    <property type="entry name" value="Tricorn protease N-terminal domain"/>
    <property type="match status" value="1"/>
</dbReference>
<evidence type="ECO:0000313" key="5">
    <source>
        <dbReference type="Proteomes" id="UP001585018"/>
    </source>
</evidence>
<dbReference type="EMBL" id="JAYMRR010000002">
    <property type="protein sequence ID" value="MFB8748322.1"/>
    <property type="molecule type" value="Genomic_DNA"/>
</dbReference>
<dbReference type="SUPFAM" id="SSF69318">
    <property type="entry name" value="Integrin alpha N-terminal domain"/>
    <property type="match status" value="1"/>
</dbReference>
<sequence>MSQARSSRRRLAVAVTIALAVSAGPAAPAGALTAAPSAPGSETAGQTTVRSVVPFPVGHTVEGVTEAGYLTKKTSPLTRSWVRASDGAVTALPDGPSVSSTGSDDLLALNTGSEAWLQDAPTGEQLFKIRLGPGGGTGAYAGAAGRALFTTASRPEGGIDLRMHTEGGVTSTVIGFPRGVNAVEVRPGTSAHALLAYRTLADGHYTYYRALIDLATGAVTETGVHPDGDRTIAVSPTHVAWVEYRPTETSVTVRTRATGDTRRVSLGDGHVGLVKIGLTGGHLLYGLPGGLASTTAKPLSDLTAYDLETGAESKLLDHFTSFASSAAGVLYARGGTVAEGEGLYRIDPGTGGAPGATLIATTGEPTKLALVRHDVPETIDLGSGGGRNLTWTLSRNNATPTATLRHVRTGKTMKLPFTLPESTDFTSSWDGDLDDGRLTAYNGDYVWEFSAAPKNGIGPALTASGTFKVVRSPAAPHDFNDNGTPDLLARQADGRLWRSDSHQLSEGETKLVGGGWNAYDRIEATGDIGGAVTGDLVARDKTGVLWLYLGKGDGTFATRTRVGGGWGVYDKIAAGSDVTNDGRADLVATDEDGTLWLYKGTGDWRAPFTGRVKAGTGYGVYDQITATGDIGGAGAGDLIARDTSGVLWLHLGKGDGTFATRTRIGTGWDVYSDTVGVGDANHDGHPDLYASGDYAEQYVYPGTGDWRAPFAGRDATPFFVGQPDPTAIS</sequence>
<feature type="signal peptide" evidence="3">
    <location>
        <begin position="1"/>
        <end position="26"/>
    </location>
</feature>
<dbReference type="InterPro" id="IPR013517">
    <property type="entry name" value="FG-GAP"/>
</dbReference>